<evidence type="ECO:0000313" key="1">
    <source>
        <dbReference type="EMBL" id="MBA9079879.1"/>
    </source>
</evidence>
<dbReference type="EMBL" id="JACJIQ010000035">
    <property type="protein sequence ID" value="MBA9079879.1"/>
    <property type="molecule type" value="Genomic_DNA"/>
</dbReference>
<reference evidence="1 2" key="1">
    <citation type="submission" date="2020-08" db="EMBL/GenBank/DDBJ databases">
        <title>Genomic Encyclopedia of Type Strains, Phase IV (KMG-IV): sequencing the most valuable type-strain genomes for metagenomic binning, comparative biology and taxonomic classification.</title>
        <authorList>
            <person name="Goeker M."/>
        </authorList>
    </citation>
    <scope>NUCLEOTIDE SEQUENCE [LARGE SCALE GENOMIC DNA]</scope>
    <source>
        <strain evidence="1 2">DSM 29854</strain>
    </source>
</reference>
<dbReference type="Proteomes" id="UP000563094">
    <property type="component" value="Unassembled WGS sequence"/>
</dbReference>
<dbReference type="AlphaFoldDB" id="A0A839GSN4"/>
<sequence length="144" mass="16782">MSYDLMVFQKDAAPLRKKEFMDWYQNQTEWTEDHSYDDPSNTSDDLRNWYIEMQKSFPDINGPNASDDNGSPNETDYSIGKNVIYAAFNWSQAETAYQKTVELAAKHNVGFFDASGSSDIWIPDGNGELKKLKENETKPWWKFW</sequence>
<accession>A0A839GSN4</accession>
<keyword evidence="2" id="KW-1185">Reference proteome</keyword>
<evidence type="ECO:0000313" key="2">
    <source>
        <dbReference type="Proteomes" id="UP000563094"/>
    </source>
</evidence>
<gene>
    <name evidence="1" type="ORF">FHS90_004620</name>
</gene>
<dbReference type="RefSeq" id="WP_182514602.1">
    <property type="nucleotide sequence ID" value="NZ_JACJIQ010000035.1"/>
</dbReference>
<protein>
    <submittedName>
        <fullName evidence="1">Uncharacterized protein</fullName>
    </submittedName>
</protein>
<comment type="caution">
    <text evidence="1">The sequence shown here is derived from an EMBL/GenBank/DDBJ whole genome shotgun (WGS) entry which is preliminary data.</text>
</comment>
<organism evidence="1 2">
    <name type="scientific">Rufibacter quisquiliarum</name>
    <dbReference type="NCBI Taxonomy" id="1549639"/>
    <lineage>
        <taxon>Bacteria</taxon>
        <taxon>Pseudomonadati</taxon>
        <taxon>Bacteroidota</taxon>
        <taxon>Cytophagia</taxon>
        <taxon>Cytophagales</taxon>
        <taxon>Hymenobacteraceae</taxon>
        <taxon>Rufibacter</taxon>
    </lineage>
</organism>
<proteinExistence type="predicted"/>
<name>A0A839GSN4_9BACT</name>